<dbReference type="InParanoid" id="A0A409WF23"/>
<dbReference type="GO" id="GO:0016830">
    <property type="term" value="F:carbon-carbon lyase activity"/>
    <property type="evidence" value="ECO:0007669"/>
    <property type="project" value="InterPro"/>
</dbReference>
<dbReference type="GO" id="GO:0030170">
    <property type="term" value="F:pyridoxal phosphate binding"/>
    <property type="evidence" value="ECO:0007669"/>
    <property type="project" value="InterPro"/>
</dbReference>
<evidence type="ECO:0000256" key="5">
    <source>
        <dbReference type="RuleBase" id="RU000382"/>
    </source>
</evidence>
<keyword evidence="3 5" id="KW-0456">Lyase</keyword>
<keyword evidence="7" id="KW-1185">Reference proteome</keyword>
<dbReference type="InterPro" id="IPR050477">
    <property type="entry name" value="GrpII_AminoAcid_Decarb"/>
</dbReference>
<feature type="non-terminal residue" evidence="6">
    <location>
        <position position="567"/>
    </location>
</feature>
<dbReference type="AlphaFoldDB" id="A0A409WF23"/>
<dbReference type="InterPro" id="IPR015421">
    <property type="entry name" value="PyrdxlP-dep_Trfase_major"/>
</dbReference>
<dbReference type="Proteomes" id="UP000284706">
    <property type="component" value="Unassembled WGS sequence"/>
</dbReference>
<dbReference type="InterPro" id="IPR015424">
    <property type="entry name" value="PyrdxlP-dep_Trfase"/>
</dbReference>
<dbReference type="STRING" id="231916.A0A409WF23"/>
<dbReference type="GO" id="GO:0019752">
    <property type="term" value="P:carboxylic acid metabolic process"/>
    <property type="evidence" value="ECO:0007669"/>
    <property type="project" value="InterPro"/>
</dbReference>
<evidence type="ECO:0008006" key="8">
    <source>
        <dbReference type="Google" id="ProtNLM"/>
    </source>
</evidence>
<evidence type="ECO:0000256" key="1">
    <source>
        <dbReference type="ARBA" id="ARBA00001933"/>
    </source>
</evidence>
<proteinExistence type="inferred from homology"/>
<sequence>MTSPPIIFEPGFSSLNAAHEQICASFLGPRAENHKILSDKFADIVKDTLKARKQFFPDDPVFIDEKILESPPFKEQVQRFNSYFEFLSGMLAKHCIPFFSPRYNGHMVTDPLLPATLGYLVGLLWNQNNVTPEASPLTSLVEYRVGQQICRLLGYGYTKVCLPLSMDNAHPIGIGWGHITCDGTVANLESMCVVTLSNGIVSLSRVARNLKYYPLSLQRAVKEGRLSFVAGTFETTLCTGIRKKIAACSPWELLNLTVDEILDLPTRLVSEYGISTRFIEVAISPYLVGNTGKDVLEKYFNIKSPVQIISIANHYSWPKSAAITGIGVDNLIRISVDQKARMNIASLRAQLQKCLEQEQGVYAVVTIMGTTEHGAVDPLSDVIQLRKEFKTKGLSFYVHADAAWGGYFCAMLPEPPTPFPEGRGPLGNPQDNVVLKQPLSRYTQDQLFSIRLTDSCTIDPHKAGFVPYPAGSLCYRDERLRFMVTMTAAYINTTADLDSVGTYGVEGSKPGAAATAVWLAHNSMGVHQKGYGSLLGEAMFTSAKLYANWVTMSHRDPTLITPVAQLY</sequence>
<dbReference type="InterPro" id="IPR002129">
    <property type="entry name" value="PyrdxlP-dep_de-COase"/>
</dbReference>
<comment type="similarity">
    <text evidence="5">Belongs to the group II decarboxylase family.</text>
</comment>
<evidence type="ECO:0000256" key="3">
    <source>
        <dbReference type="ARBA" id="ARBA00023239"/>
    </source>
</evidence>
<name>A0A409WF23_9AGAR</name>
<gene>
    <name evidence="6" type="ORF">CVT26_004513</name>
</gene>
<dbReference type="SUPFAM" id="SSF53383">
    <property type="entry name" value="PLP-dependent transferases"/>
    <property type="match status" value="1"/>
</dbReference>
<feature type="modified residue" description="N6-(pyridoxal phosphate)lysine" evidence="4">
    <location>
        <position position="462"/>
    </location>
</feature>
<protein>
    <recommendedName>
        <fullName evidence="8">PLP-dependent transferase</fullName>
    </recommendedName>
</protein>
<evidence type="ECO:0000256" key="4">
    <source>
        <dbReference type="PIRSR" id="PIRSR602129-50"/>
    </source>
</evidence>
<comment type="cofactor">
    <cofactor evidence="1 4 5">
        <name>pyridoxal 5'-phosphate</name>
        <dbReference type="ChEBI" id="CHEBI:597326"/>
    </cofactor>
</comment>
<evidence type="ECO:0000256" key="2">
    <source>
        <dbReference type="ARBA" id="ARBA00022898"/>
    </source>
</evidence>
<dbReference type="PANTHER" id="PTHR42735">
    <property type="match status" value="1"/>
</dbReference>
<dbReference type="PANTHER" id="PTHR42735:SF4">
    <property type="entry name" value="PYRIDOXAL PHOSPHATE-DEPENDENT DECARBOXYLASE FAMILY PROTEIN"/>
    <property type="match status" value="1"/>
</dbReference>
<evidence type="ECO:0000313" key="6">
    <source>
        <dbReference type="EMBL" id="PPQ77096.1"/>
    </source>
</evidence>
<reference evidence="6 7" key="1">
    <citation type="journal article" date="2018" name="Evol. Lett.">
        <title>Horizontal gene cluster transfer increased hallucinogenic mushroom diversity.</title>
        <authorList>
            <person name="Reynolds H.T."/>
            <person name="Vijayakumar V."/>
            <person name="Gluck-Thaler E."/>
            <person name="Korotkin H.B."/>
            <person name="Matheny P.B."/>
            <person name="Slot J.C."/>
        </authorList>
    </citation>
    <scope>NUCLEOTIDE SEQUENCE [LARGE SCALE GENOMIC DNA]</scope>
    <source>
        <strain evidence="6 7">SRW20</strain>
    </source>
</reference>
<keyword evidence="2 4" id="KW-0663">Pyridoxal phosphate</keyword>
<comment type="caution">
    <text evidence="6">The sequence shown here is derived from an EMBL/GenBank/DDBJ whole genome shotgun (WGS) entry which is preliminary data.</text>
</comment>
<evidence type="ECO:0000313" key="7">
    <source>
        <dbReference type="Proteomes" id="UP000284706"/>
    </source>
</evidence>
<dbReference type="OrthoDB" id="2161780at2759"/>
<accession>A0A409WF23</accession>
<organism evidence="6 7">
    <name type="scientific">Gymnopilus dilepis</name>
    <dbReference type="NCBI Taxonomy" id="231916"/>
    <lineage>
        <taxon>Eukaryota</taxon>
        <taxon>Fungi</taxon>
        <taxon>Dikarya</taxon>
        <taxon>Basidiomycota</taxon>
        <taxon>Agaricomycotina</taxon>
        <taxon>Agaricomycetes</taxon>
        <taxon>Agaricomycetidae</taxon>
        <taxon>Agaricales</taxon>
        <taxon>Agaricineae</taxon>
        <taxon>Hymenogastraceae</taxon>
        <taxon>Gymnopilus</taxon>
    </lineage>
</organism>
<dbReference type="EMBL" id="NHYE01005093">
    <property type="protein sequence ID" value="PPQ77096.1"/>
    <property type="molecule type" value="Genomic_DNA"/>
</dbReference>
<dbReference type="Gene3D" id="3.40.640.10">
    <property type="entry name" value="Type I PLP-dependent aspartate aminotransferase-like (Major domain)"/>
    <property type="match status" value="1"/>
</dbReference>
<dbReference type="Pfam" id="PF00282">
    <property type="entry name" value="Pyridoxal_deC"/>
    <property type="match status" value="1"/>
</dbReference>